<keyword evidence="6" id="KW-0677">Repeat</keyword>
<evidence type="ECO:0000256" key="7">
    <source>
        <dbReference type="ARBA" id="ARBA00022741"/>
    </source>
</evidence>
<keyword evidence="4 14" id="KW-0812">Transmembrane</keyword>
<gene>
    <name evidence="16" type="ORF">KFK09_028557</name>
</gene>
<reference evidence="16" key="1">
    <citation type="journal article" date="2022" name="Front. Genet.">
        <title>Chromosome-Scale Assembly of the Dendrobium nobile Genome Provides Insights Into the Molecular Mechanism of the Biosynthesis of the Medicinal Active Ingredient of Dendrobium.</title>
        <authorList>
            <person name="Xu Q."/>
            <person name="Niu S.-C."/>
            <person name="Li K.-L."/>
            <person name="Zheng P.-J."/>
            <person name="Zhang X.-J."/>
            <person name="Jia Y."/>
            <person name="Liu Y."/>
            <person name="Niu Y.-X."/>
            <person name="Yu L.-H."/>
            <person name="Chen D.-F."/>
            <person name="Zhang G.-Q."/>
        </authorList>
    </citation>
    <scope>NUCLEOTIDE SEQUENCE</scope>
    <source>
        <tissue evidence="16">Leaf</tissue>
    </source>
</reference>
<dbReference type="InterPro" id="IPR032675">
    <property type="entry name" value="LRR_dom_sf"/>
</dbReference>
<evidence type="ECO:0000256" key="11">
    <source>
        <dbReference type="ARBA" id="ARBA00023170"/>
    </source>
</evidence>
<keyword evidence="8" id="KW-0067">ATP-binding</keyword>
<dbReference type="Proteomes" id="UP000829196">
    <property type="component" value="Unassembled WGS sequence"/>
</dbReference>
<evidence type="ECO:0000256" key="2">
    <source>
        <dbReference type="ARBA" id="ARBA00022553"/>
    </source>
</evidence>
<keyword evidence="9 14" id="KW-1133">Transmembrane helix</keyword>
<keyword evidence="17" id="KW-1185">Reference proteome</keyword>
<dbReference type="GO" id="GO:0005524">
    <property type="term" value="F:ATP binding"/>
    <property type="evidence" value="ECO:0007669"/>
    <property type="project" value="UniProtKB-KW"/>
</dbReference>
<dbReference type="SUPFAM" id="SSF56112">
    <property type="entry name" value="Protein kinase-like (PK-like)"/>
    <property type="match status" value="1"/>
</dbReference>
<dbReference type="Gene3D" id="3.30.200.20">
    <property type="entry name" value="Phosphorylase Kinase, domain 1"/>
    <property type="match status" value="1"/>
</dbReference>
<dbReference type="InterPro" id="IPR000719">
    <property type="entry name" value="Prot_kinase_dom"/>
</dbReference>
<dbReference type="Pfam" id="PF13516">
    <property type="entry name" value="LRR_6"/>
    <property type="match status" value="1"/>
</dbReference>
<evidence type="ECO:0000256" key="8">
    <source>
        <dbReference type="ARBA" id="ARBA00022840"/>
    </source>
</evidence>
<dbReference type="FunFam" id="3.30.200.20:FF:000466">
    <property type="entry name" value="Putative LRR receptor-like serine/threonine-protein kinase"/>
    <property type="match status" value="1"/>
</dbReference>
<evidence type="ECO:0000256" key="1">
    <source>
        <dbReference type="ARBA" id="ARBA00004167"/>
    </source>
</evidence>
<proteinExistence type="predicted"/>
<evidence type="ECO:0000313" key="17">
    <source>
        <dbReference type="Proteomes" id="UP000829196"/>
    </source>
</evidence>
<dbReference type="Gene3D" id="1.10.510.10">
    <property type="entry name" value="Transferase(Phosphotransferase) domain 1"/>
    <property type="match status" value="1"/>
</dbReference>
<evidence type="ECO:0000256" key="10">
    <source>
        <dbReference type="ARBA" id="ARBA00023136"/>
    </source>
</evidence>
<evidence type="ECO:0000256" key="13">
    <source>
        <dbReference type="SAM" id="MobiDB-lite"/>
    </source>
</evidence>
<evidence type="ECO:0000259" key="15">
    <source>
        <dbReference type="PROSITE" id="PS50011"/>
    </source>
</evidence>
<dbReference type="EMBL" id="JAGYWB010000019">
    <property type="protein sequence ID" value="KAI0488718.1"/>
    <property type="molecule type" value="Genomic_DNA"/>
</dbReference>
<dbReference type="Pfam" id="PF13855">
    <property type="entry name" value="LRR_8"/>
    <property type="match status" value="2"/>
</dbReference>
<evidence type="ECO:0000256" key="4">
    <source>
        <dbReference type="ARBA" id="ARBA00022692"/>
    </source>
</evidence>
<feature type="domain" description="Protein kinase" evidence="15">
    <location>
        <begin position="588"/>
        <end position="894"/>
    </location>
</feature>
<dbReference type="Pfam" id="PF07714">
    <property type="entry name" value="PK_Tyr_Ser-Thr"/>
    <property type="match status" value="1"/>
</dbReference>
<evidence type="ECO:0000256" key="9">
    <source>
        <dbReference type="ARBA" id="ARBA00022989"/>
    </source>
</evidence>
<evidence type="ECO:0000256" key="14">
    <source>
        <dbReference type="SAM" id="Phobius"/>
    </source>
</evidence>
<dbReference type="InterPro" id="IPR001245">
    <property type="entry name" value="Ser-Thr/Tyr_kinase_cat_dom"/>
</dbReference>
<evidence type="ECO:0000256" key="6">
    <source>
        <dbReference type="ARBA" id="ARBA00022737"/>
    </source>
</evidence>
<keyword evidence="2" id="KW-0597">Phosphoprotein</keyword>
<organism evidence="16 17">
    <name type="scientific">Dendrobium nobile</name>
    <name type="common">Orchid</name>
    <dbReference type="NCBI Taxonomy" id="94219"/>
    <lineage>
        <taxon>Eukaryota</taxon>
        <taxon>Viridiplantae</taxon>
        <taxon>Streptophyta</taxon>
        <taxon>Embryophyta</taxon>
        <taxon>Tracheophyta</taxon>
        <taxon>Spermatophyta</taxon>
        <taxon>Magnoliopsida</taxon>
        <taxon>Liliopsida</taxon>
        <taxon>Asparagales</taxon>
        <taxon>Orchidaceae</taxon>
        <taxon>Epidendroideae</taxon>
        <taxon>Malaxideae</taxon>
        <taxon>Dendrobiinae</taxon>
        <taxon>Dendrobium</taxon>
    </lineage>
</organism>
<dbReference type="Pfam" id="PF00560">
    <property type="entry name" value="LRR_1"/>
    <property type="match status" value="3"/>
</dbReference>
<evidence type="ECO:0000256" key="5">
    <source>
        <dbReference type="ARBA" id="ARBA00022729"/>
    </source>
</evidence>
<protein>
    <recommendedName>
        <fullName evidence="15">Protein kinase domain-containing protein</fullName>
    </recommendedName>
</protein>
<name>A0A8T3A2T2_DENNO</name>
<dbReference type="GO" id="GO:0004672">
    <property type="term" value="F:protein kinase activity"/>
    <property type="evidence" value="ECO:0007669"/>
    <property type="project" value="InterPro"/>
</dbReference>
<dbReference type="PROSITE" id="PS00108">
    <property type="entry name" value="PROTEIN_KINASE_ST"/>
    <property type="match status" value="1"/>
</dbReference>
<accession>A0A8T3A2T2</accession>
<dbReference type="InterPro" id="IPR008271">
    <property type="entry name" value="Ser/Thr_kinase_AS"/>
</dbReference>
<dbReference type="PRINTS" id="PR00019">
    <property type="entry name" value="LEURICHRPT"/>
</dbReference>
<keyword evidence="7" id="KW-0547">Nucleotide-binding</keyword>
<keyword evidence="12" id="KW-0325">Glycoprotein</keyword>
<dbReference type="InterPro" id="IPR051824">
    <property type="entry name" value="LRR_Rcpt-Like_S/T_Kinase"/>
</dbReference>
<keyword evidence="5" id="KW-0732">Signal</keyword>
<keyword evidence="11" id="KW-0675">Receptor</keyword>
<feature type="transmembrane region" description="Helical" evidence="14">
    <location>
        <begin position="499"/>
        <end position="520"/>
    </location>
</feature>
<comment type="subcellular location">
    <subcellularLocation>
        <location evidence="1">Membrane</location>
        <topology evidence="1">Single-pass membrane protein</topology>
    </subcellularLocation>
</comment>
<dbReference type="PROSITE" id="PS51450">
    <property type="entry name" value="LRR"/>
    <property type="match status" value="2"/>
</dbReference>
<dbReference type="SMR" id="A0A8T3A2T2"/>
<dbReference type="InterPro" id="IPR011009">
    <property type="entry name" value="Kinase-like_dom_sf"/>
</dbReference>
<evidence type="ECO:0000256" key="12">
    <source>
        <dbReference type="ARBA" id="ARBA00023180"/>
    </source>
</evidence>
<sequence>MKNTLALQGSSMNQKASIKVNLVCHSLYDASSLLSGNVHLVWLLIFLPQMGSGHLASSIFLLLLLFKCLAFQQPNTDGFFLSDFLEKMGAKLPSVTSSSVCSWSGVSCDSTGVDVIGFAASGLGLSGSIPENTIGKLNKLQALDLSMNHITKLSSDLWGLGSSLKNLNLSMNRIQDSLLNNIGNFGNLEILDLSQNGFFGEIPAGISSMSNLRLLNLSRNAFEGKIPEGITDCKSLVALDLSFNKLSGSLPAAFKNLSFLDLSRNQIQGAMPDLSGLESITYLNVSGNLLQDSITGVFHAALKVLDLSNNQFSQIKLGSSFNLSSLVYLDISRNHLNGEFMSNLGQASLLKHLNLAKNRFSHQKFPQILDLHMLEYLNLSETSLTGNIPTKISQLVGLKTLDLSHNQLSGKVPQLMMVNLTILDISSNNLSGEIPSPLLEKLPHMEMFNFSNNNLTFCAKKFSLQRFNSSFMGSQNSCPLAANPDIIHSIKVKHKGLKLALAVALSVTFVLVGIAFLSFACRKSTRSWTVKQLSYKEEQNVEGPYSFRTDSTAWVADVRVATSVPVVMFEKPLLNFTFADLLAATSNFDRGTLLSEGSFGPVYRGILPGGIQVAMKVLAHGSALTDQDVARELERLGRIKHPNLVPLTGYCLAGDQRIALYEYMENGNLQNLLHDLPLGVQTTEDWSTDTWENETNGVQNITTEGVTTWRFRHRIALGIARALAFLHHGCFPQVVHRDVKASNIYLDSSLEPRLSHFGLEKVVGNDLDDELTTGSPGYIPPELSDPEKASSSAATPKIDVFGFGVVLFELITGRKPLGDQYPEEKKTNLVDWARALVKKNQSSLAIDPKIRETGSEKQMEEALRIAYLCTADLPSKRPSMQQIVGLLKDMEPVAKD</sequence>
<dbReference type="OrthoDB" id="1394818at2759"/>
<evidence type="ECO:0000313" key="16">
    <source>
        <dbReference type="EMBL" id="KAI0488718.1"/>
    </source>
</evidence>
<dbReference type="GO" id="GO:0016020">
    <property type="term" value="C:membrane"/>
    <property type="evidence" value="ECO:0007669"/>
    <property type="project" value="UniProtKB-SubCell"/>
</dbReference>
<dbReference type="SMART" id="SM00220">
    <property type="entry name" value="S_TKc"/>
    <property type="match status" value="1"/>
</dbReference>
<dbReference type="PROSITE" id="PS50011">
    <property type="entry name" value="PROTEIN_KINASE_DOM"/>
    <property type="match status" value="1"/>
</dbReference>
<comment type="caution">
    <text evidence="16">The sequence shown here is derived from an EMBL/GenBank/DDBJ whole genome shotgun (WGS) entry which is preliminary data.</text>
</comment>
<dbReference type="PANTHER" id="PTHR48006:SF20">
    <property type="entry name" value="OS08G0276400 PROTEIN"/>
    <property type="match status" value="1"/>
</dbReference>
<dbReference type="SMART" id="SM00369">
    <property type="entry name" value="LRR_TYP"/>
    <property type="match status" value="9"/>
</dbReference>
<feature type="region of interest" description="Disordered" evidence="13">
    <location>
        <begin position="770"/>
        <end position="791"/>
    </location>
</feature>
<dbReference type="PANTHER" id="PTHR48006">
    <property type="entry name" value="LEUCINE-RICH REPEAT-CONTAINING PROTEIN DDB_G0281931-RELATED"/>
    <property type="match status" value="1"/>
</dbReference>
<keyword evidence="10 14" id="KW-0472">Membrane</keyword>
<dbReference type="InterPro" id="IPR003591">
    <property type="entry name" value="Leu-rich_rpt_typical-subtyp"/>
</dbReference>
<keyword evidence="3" id="KW-0433">Leucine-rich repeat</keyword>
<dbReference type="Gene3D" id="3.80.10.10">
    <property type="entry name" value="Ribonuclease Inhibitor"/>
    <property type="match status" value="3"/>
</dbReference>
<dbReference type="InterPro" id="IPR001611">
    <property type="entry name" value="Leu-rich_rpt"/>
</dbReference>
<evidence type="ECO:0000256" key="3">
    <source>
        <dbReference type="ARBA" id="ARBA00022614"/>
    </source>
</evidence>
<dbReference type="AlphaFoldDB" id="A0A8T3A2T2"/>
<dbReference type="FunFam" id="3.80.10.10:FF:000413">
    <property type="entry name" value="Inactive leucine-rich repeat receptor-like protein kinase"/>
    <property type="match status" value="1"/>
</dbReference>
<dbReference type="SUPFAM" id="SSF52058">
    <property type="entry name" value="L domain-like"/>
    <property type="match status" value="1"/>
</dbReference>
<dbReference type="FunFam" id="3.80.10.10:FF:001678">
    <property type="entry name" value="Calmodulin-binding receptor kinase CaMRLK"/>
    <property type="match status" value="1"/>
</dbReference>